<dbReference type="InParanoid" id="A0A194X9R8"/>
<dbReference type="SUPFAM" id="SSF161084">
    <property type="entry name" value="MAPEG domain-like"/>
    <property type="match status" value="1"/>
</dbReference>
<dbReference type="Pfam" id="PF01124">
    <property type="entry name" value="MAPEG"/>
    <property type="match status" value="1"/>
</dbReference>
<proteinExistence type="predicted"/>
<evidence type="ECO:0000256" key="2">
    <source>
        <dbReference type="ARBA" id="ARBA00022692"/>
    </source>
</evidence>
<evidence type="ECO:0000313" key="6">
    <source>
        <dbReference type="EMBL" id="KUJ16517.1"/>
    </source>
</evidence>
<comment type="subcellular location">
    <subcellularLocation>
        <location evidence="1">Membrane</location>
    </subcellularLocation>
</comment>
<dbReference type="InterPro" id="IPR023352">
    <property type="entry name" value="MAPEG-like_dom_sf"/>
</dbReference>
<feature type="transmembrane region" description="Helical" evidence="5">
    <location>
        <begin position="12"/>
        <end position="33"/>
    </location>
</feature>
<dbReference type="OrthoDB" id="2122304at2759"/>
<dbReference type="EMBL" id="KQ947416">
    <property type="protein sequence ID" value="KUJ16517.1"/>
    <property type="molecule type" value="Genomic_DNA"/>
</dbReference>
<gene>
    <name evidence="6" type="ORF">LY89DRAFT_707728</name>
</gene>
<dbReference type="Gene3D" id="1.20.120.550">
    <property type="entry name" value="Membrane associated eicosanoid/glutathione metabolism-like domain"/>
    <property type="match status" value="1"/>
</dbReference>
<dbReference type="PANTHER" id="PTHR35371:SF1">
    <property type="entry name" value="BLR7753 PROTEIN"/>
    <property type="match status" value="1"/>
</dbReference>
<dbReference type="GeneID" id="28827359"/>
<evidence type="ECO:0000313" key="7">
    <source>
        <dbReference type="Proteomes" id="UP000070700"/>
    </source>
</evidence>
<evidence type="ECO:0000256" key="5">
    <source>
        <dbReference type="SAM" id="Phobius"/>
    </source>
</evidence>
<keyword evidence="2 5" id="KW-0812">Transmembrane</keyword>
<evidence type="ECO:0008006" key="8">
    <source>
        <dbReference type="Google" id="ProtNLM"/>
    </source>
</evidence>
<evidence type="ECO:0000256" key="3">
    <source>
        <dbReference type="ARBA" id="ARBA00022989"/>
    </source>
</evidence>
<keyword evidence="4 5" id="KW-0472">Membrane</keyword>
<reference evidence="6 7" key="1">
    <citation type="submission" date="2015-10" db="EMBL/GenBank/DDBJ databases">
        <title>Full genome of DAOMC 229536 Phialocephala scopiformis, a fungal endophyte of spruce producing the potent anti-insectan compound rugulosin.</title>
        <authorList>
            <consortium name="DOE Joint Genome Institute"/>
            <person name="Walker A.K."/>
            <person name="Frasz S.L."/>
            <person name="Seifert K.A."/>
            <person name="Miller J.D."/>
            <person name="Mondo S.J."/>
            <person name="Labutti K."/>
            <person name="Lipzen A."/>
            <person name="Dockter R."/>
            <person name="Kennedy M."/>
            <person name="Grigoriev I.V."/>
            <person name="Spatafora J.W."/>
        </authorList>
    </citation>
    <scope>NUCLEOTIDE SEQUENCE [LARGE SCALE GENOMIC DNA]</scope>
    <source>
        <strain evidence="6 7">CBS 120377</strain>
    </source>
</reference>
<keyword evidence="3 5" id="KW-1133">Transmembrane helix</keyword>
<dbReference type="RefSeq" id="XP_018070872.1">
    <property type="nucleotide sequence ID" value="XM_018217633.1"/>
</dbReference>
<dbReference type="InterPro" id="IPR001129">
    <property type="entry name" value="Membr-assoc_MAPEG"/>
</dbReference>
<keyword evidence="7" id="KW-1185">Reference proteome</keyword>
<dbReference type="Proteomes" id="UP000070700">
    <property type="component" value="Unassembled WGS sequence"/>
</dbReference>
<feature type="transmembrane region" description="Helical" evidence="5">
    <location>
        <begin position="129"/>
        <end position="150"/>
    </location>
</feature>
<accession>A0A194X9R8</accession>
<feature type="transmembrane region" description="Helical" evidence="5">
    <location>
        <begin position="98"/>
        <end position="117"/>
    </location>
</feature>
<dbReference type="AlphaFoldDB" id="A0A194X9R8"/>
<sequence>MASGLFDTTKNYSLYAVPAAWLCAFIPHAYAAFSSKSFDNRSPRTYSESLAKDQTLDQAKKNCILRAESAQMNGFENLPLFTTALLAGNLASLPSSTLNTFAAAYLASRVLYNFIYINNTTETMANVRSLVFISGVGMCMSMFVMSGNALKSGMQNLL</sequence>
<protein>
    <recommendedName>
        <fullName evidence="8">Membrane-associated proteins in eicosanoid and glutathione metabolism</fullName>
    </recommendedName>
</protein>
<name>A0A194X9R8_MOLSC</name>
<dbReference type="KEGG" id="psco:LY89DRAFT_707728"/>
<dbReference type="PANTHER" id="PTHR35371">
    <property type="entry name" value="INNER MEMBRANE PROTEIN"/>
    <property type="match status" value="1"/>
</dbReference>
<evidence type="ECO:0000256" key="1">
    <source>
        <dbReference type="ARBA" id="ARBA00004370"/>
    </source>
</evidence>
<dbReference type="GO" id="GO:0016020">
    <property type="term" value="C:membrane"/>
    <property type="evidence" value="ECO:0007669"/>
    <property type="project" value="UniProtKB-SubCell"/>
</dbReference>
<organism evidence="6 7">
    <name type="scientific">Mollisia scopiformis</name>
    <name type="common">Conifer needle endophyte fungus</name>
    <name type="synonym">Phialocephala scopiformis</name>
    <dbReference type="NCBI Taxonomy" id="149040"/>
    <lineage>
        <taxon>Eukaryota</taxon>
        <taxon>Fungi</taxon>
        <taxon>Dikarya</taxon>
        <taxon>Ascomycota</taxon>
        <taxon>Pezizomycotina</taxon>
        <taxon>Leotiomycetes</taxon>
        <taxon>Helotiales</taxon>
        <taxon>Mollisiaceae</taxon>
        <taxon>Mollisia</taxon>
    </lineage>
</organism>
<evidence type="ECO:0000256" key="4">
    <source>
        <dbReference type="ARBA" id="ARBA00023136"/>
    </source>
</evidence>